<feature type="region of interest" description="Disordered" evidence="1">
    <location>
        <begin position="71"/>
        <end position="113"/>
    </location>
</feature>
<feature type="compositionally biased region" description="Low complexity" evidence="1">
    <location>
        <begin position="101"/>
        <end position="113"/>
    </location>
</feature>
<dbReference type="OrthoDB" id="4532668at2"/>
<reference evidence="2 3" key="1">
    <citation type="submission" date="2018-06" db="EMBL/GenBank/DDBJ databases">
        <title>Sphaerisporangium craniellae sp. nov., isolated from a marine sponge in the South China Sea.</title>
        <authorList>
            <person name="Li L."/>
        </authorList>
    </citation>
    <scope>NUCLEOTIDE SEQUENCE [LARGE SCALE GENOMIC DNA]</scope>
    <source>
        <strain evidence="2 3">LHW63015</strain>
    </source>
</reference>
<dbReference type="SUPFAM" id="SSF81901">
    <property type="entry name" value="HCP-like"/>
    <property type="match status" value="1"/>
</dbReference>
<evidence type="ECO:0000313" key="2">
    <source>
        <dbReference type="EMBL" id="RBQ13798.1"/>
    </source>
</evidence>
<organism evidence="2 3">
    <name type="scientific">Spongiactinospora rosea</name>
    <dbReference type="NCBI Taxonomy" id="2248750"/>
    <lineage>
        <taxon>Bacteria</taxon>
        <taxon>Bacillati</taxon>
        <taxon>Actinomycetota</taxon>
        <taxon>Actinomycetes</taxon>
        <taxon>Streptosporangiales</taxon>
        <taxon>Streptosporangiaceae</taxon>
        <taxon>Spongiactinospora</taxon>
    </lineage>
</organism>
<dbReference type="Gene3D" id="1.25.40.10">
    <property type="entry name" value="Tetratricopeptide repeat domain"/>
    <property type="match status" value="1"/>
</dbReference>
<accession>A0A366LIR8</accession>
<gene>
    <name evidence="2" type="ORF">DP939_43975</name>
</gene>
<dbReference type="AlphaFoldDB" id="A0A366LIR8"/>
<dbReference type="RefSeq" id="WP_113986784.1">
    <property type="nucleotide sequence ID" value="NZ_QMEY01000046.1"/>
</dbReference>
<dbReference type="Proteomes" id="UP000253303">
    <property type="component" value="Unassembled WGS sequence"/>
</dbReference>
<protein>
    <recommendedName>
        <fullName evidence="4">Tetratricopeptide repeat protein</fullName>
    </recommendedName>
</protein>
<proteinExistence type="predicted"/>
<dbReference type="InterPro" id="IPR011990">
    <property type="entry name" value="TPR-like_helical_dom_sf"/>
</dbReference>
<dbReference type="EMBL" id="QMEY01000046">
    <property type="protein sequence ID" value="RBQ13798.1"/>
    <property type="molecule type" value="Genomic_DNA"/>
</dbReference>
<feature type="region of interest" description="Disordered" evidence="1">
    <location>
        <begin position="133"/>
        <end position="153"/>
    </location>
</feature>
<comment type="caution">
    <text evidence="2">The sequence shown here is derived from an EMBL/GenBank/DDBJ whole genome shotgun (WGS) entry which is preliminary data.</text>
</comment>
<name>A0A366LIR8_9ACTN</name>
<evidence type="ECO:0000256" key="1">
    <source>
        <dbReference type="SAM" id="MobiDB-lite"/>
    </source>
</evidence>
<evidence type="ECO:0000313" key="3">
    <source>
        <dbReference type="Proteomes" id="UP000253303"/>
    </source>
</evidence>
<sequence>MAEGIPDANVERALFLSDDGAPPEEVEAGLRRAVELDDDGALYYYAGFLAGQGREEEALACFHRAAEAGSDAAYEDSPRSICGGATSPPPRTTSVRASRRAGSAPCSATPACSARRAATPRWPRWHRWPRDSEELGELTEEARAPTAVRAFAP</sequence>
<keyword evidence="3" id="KW-1185">Reference proteome</keyword>
<evidence type="ECO:0008006" key="4">
    <source>
        <dbReference type="Google" id="ProtNLM"/>
    </source>
</evidence>